<feature type="signal peptide" evidence="1">
    <location>
        <begin position="1"/>
        <end position="25"/>
    </location>
</feature>
<feature type="chain" id="PRO_5036901767" evidence="1">
    <location>
        <begin position="26"/>
        <end position="539"/>
    </location>
</feature>
<keyword evidence="1" id="KW-0732">Signal</keyword>
<dbReference type="RefSeq" id="WP_167220352.1">
    <property type="nucleotide sequence ID" value="NZ_JAAQPH010000001.1"/>
</dbReference>
<dbReference type="AlphaFoldDB" id="A0A967C9N8"/>
<sequence>MFRKVQIAVLAVLLVVPLRFATAQAPTVRPLAEIGPWPVVSQLIEFQGRVWFANSVKGVNHNSADLYSLSLADRDVRFERPLFSQDAGDAVVLEGRLYWPLEDSRNSVGWAEVTLTDGKAWRRRAIPGARAFHNHAMVAWRGGLVAATSAWRAGLQGSSDGGMSWRRLYDHPTPERRVSRVVRLAAAETFFLGHLIDVGQHRLLRSNGEETALLNDWPEDLPVTALAGKANAVYIAANAADGIVLWRSDGSTLRQLEVSLPDGRVQDLQAAAGRLWMLTTAAGGGGSVWSSADGLGWREDLRLDGGTPWDLHVGTAGLYVGGTAESGLGALWVQGESLADDPGDDLSALSIASAPAGDLDWAAEATSLDNLLAAPASYAARSTLRDEIYRLAMAGPPEGFFAARLAVGEGPAGDIPLIGGQVRVRNRGFADWLLLWGMGLNGQSGVPAGLLLKPWASAANPAEKYFEPAPSALWAVVMAGQADRATIATLIERLGFADDPDWLRNQVAGTLATLTGQPKHPNQDRWLDWWALAEPGWPD</sequence>
<dbReference type="EMBL" id="JAAQPH010000001">
    <property type="protein sequence ID" value="NIA67063.1"/>
    <property type="molecule type" value="Genomic_DNA"/>
</dbReference>
<organism evidence="2 3">
    <name type="scientific">Pelagibius litoralis</name>
    <dbReference type="NCBI Taxonomy" id="374515"/>
    <lineage>
        <taxon>Bacteria</taxon>
        <taxon>Pseudomonadati</taxon>
        <taxon>Pseudomonadota</taxon>
        <taxon>Alphaproteobacteria</taxon>
        <taxon>Rhodospirillales</taxon>
        <taxon>Rhodovibrionaceae</taxon>
        <taxon>Pelagibius</taxon>
    </lineage>
</organism>
<name>A0A967C9N8_9PROT</name>
<keyword evidence="3" id="KW-1185">Reference proteome</keyword>
<evidence type="ECO:0000313" key="3">
    <source>
        <dbReference type="Proteomes" id="UP000761264"/>
    </source>
</evidence>
<proteinExistence type="predicted"/>
<dbReference type="SUPFAM" id="SSF50939">
    <property type="entry name" value="Sialidases"/>
    <property type="match status" value="1"/>
</dbReference>
<evidence type="ECO:0000256" key="1">
    <source>
        <dbReference type="SAM" id="SignalP"/>
    </source>
</evidence>
<reference evidence="2" key="1">
    <citation type="submission" date="2020-03" db="EMBL/GenBank/DDBJ databases">
        <title>Genome of Pelagibius litoralis DSM 21314T.</title>
        <authorList>
            <person name="Wang G."/>
        </authorList>
    </citation>
    <scope>NUCLEOTIDE SEQUENCE</scope>
    <source>
        <strain evidence="2">DSM 21314</strain>
    </source>
</reference>
<accession>A0A967C9N8</accession>
<gene>
    <name evidence="2" type="ORF">HBA54_00485</name>
</gene>
<dbReference type="Proteomes" id="UP000761264">
    <property type="component" value="Unassembled WGS sequence"/>
</dbReference>
<comment type="caution">
    <text evidence="2">The sequence shown here is derived from an EMBL/GenBank/DDBJ whole genome shotgun (WGS) entry which is preliminary data.</text>
</comment>
<protein>
    <submittedName>
        <fullName evidence="2">Uncharacterized protein</fullName>
    </submittedName>
</protein>
<evidence type="ECO:0000313" key="2">
    <source>
        <dbReference type="EMBL" id="NIA67063.1"/>
    </source>
</evidence>
<dbReference type="InterPro" id="IPR036278">
    <property type="entry name" value="Sialidase_sf"/>
</dbReference>